<keyword evidence="2 7" id="KW-0808">Transferase</keyword>
<evidence type="ECO:0000256" key="6">
    <source>
        <dbReference type="ARBA" id="ARBA00022993"/>
    </source>
</evidence>
<evidence type="ECO:0000313" key="10">
    <source>
        <dbReference type="Proteomes" id="UP000740329"/>
    </source>
</evidence>
<feature type="domain" description="Cytidyltransferase-like" evidence="8">
    <location>
        <begin position="23"/>
        <end position="158"/>
    </location>
</feature>
<dbReference type="NCBIfam" id="NF001985">
    <property type="entry name" value="PRK00777.1"/>
    <property type="match status" value="1"/>
</dbReference>
<comment type="catalytic activity">
    <reaction evidence="7">
        <text>(R)-4'-phosphopantetheine + ATP + H(+) = 3'-dephospho-CoA + diphosphate</text>
        <dbReference type="Rhea" id="RHEA:19801"/>
        <dbReference type="ChEBI" id="CHEBI:15378"/>
        <dbReference type="ChEBI" id="CHEBI:30616"/>
        <dbReference type="ChEBI" id="CHEBI:33019"/>
        <dbReference type="ChEBI" id="CHEBI:57328"/>
        <dbReference type="ChEBI" id="CHEBI:61723"/>
        <dbReference type="EC" id="2.7.7.3"/>
    </reaction>
</comment>
<sequence length="170" mass="19789">MKLSEIKNKIICNDESELCTRVVIGGTFDIIHKGHEKLLKHGSKFGKLYIGITSDEYLKKYEKYKKHDINPLVIRIKKLETFLTDNNLEFEIQIINDPYGDTLENDYDYIIVSPETLCNAEKINKIRIEKGKKPINIELCEFEMAEDNKPISTTRIRCNELDKCGNVLKY</sequence>
<keyword evidence="5 7" id="KW-0067">ATP-binding</keyword>
<organism evidence="9 10">
    <name type="scientific">Methanococcus voltae</name>
    <dbReference type="NCBI Taxonomy" id="2188"/>
    <lineage>
        <taxon>Archaea</taxon>
        <taxon>Methanobacteriati</taxon>
        <taxon>Methanobacteriota</taxon>
        <taxon>Methanomada group</taxon>
        <taxon>Methanococci</taxon>
        <taxon>Methanococcales</taxon>
        <taxon>Methanococcaceae</taxon>
        <taxon>Methanococcus</taxon>
    </lineage>
</organism>
<evidence type="ECO:0000259" key="8">
    <source>
        <dbReference type="Pfam" id="PF01467"/>
    </source>
</evidence>
<dbReference type="GO" id="GO:0015937">
    <property type="term" value="P:coenzyme A biosynthetic process"/>
    <property type="evidence" value="ECO:0007669"/>
    <property type="project" value="UniProtKB-UniRule"/>
</dbReference>
<gene>
    <name evidence="7" type="primary">coaD</name>
    <name evidence="9" type="ORF">J3E07_000874</name>
</gene>
<dbReference type="PANTHER" id="PTHR43793:SF1">
    <property type="entry name" value="FAD SYNTHASE"/>
    <property type="match status" value="1"/>
</dbReference>
<dbReference type="NCBIfam" id="TIGR00125">
    <property type="entry name" value="cyt_tran_rel"/>
    <property type="match status" value="1"/>
</dbReference>
<comment type="caution">
    <text evidence="9">The sequence shown here is derived from an EMBL/GenBank/DDBJ whole genome shotgun (WGS) entry which is preliminary data.</text>
</comment>
<dbReference type="PANTHER" id="PTHR43793">
    <property type="entry name" value="FAD SYNTHASE"/>
    <property type="match status" value="1"/>
</dbReference>
<reference evidence="9" key="1">
    <citation type="submission" date="2021-03" db="EMBL/GenBank/DDBJ databases">
        <title>Genomic Encyclopedia of Type Strains, Phase IV (KMG-V): Genome sequencing to study the core and pangenomes of soil and plant-associated prokaryotes.</title>
        <authorList>
            <person name="Whitman W."/>
        </authorList>
    </citation>
    <scope>NUCLEOTIDE SEQUENCE</scope>
    <source>
        <strain evidence="9">C4</strain>
    </source>
</reference>
<evidence type="ECO:0000256" key="4">
    <source>
        <dbReference type="ARBA" id="ARBA00022741"/>
    </source>
</evidence>
<protein>
    <recommendedName>
        <fullName evidence="7">Phosphopantetheine adenylyltransferase</fullName>
        <ecNumber evidence="7">2.7.7.3</ecNumber>
    </recommendedName>
    <alternativeName>
        <fullName evidence="7">Dephospho-CoA pyrophosphorylase</fullName>
    </alternativeName>
    <alternativeName>
        <fullName evidence="7">Pantetheine-phosphate adenylyltransferase</fullName>
        <shortName evidence="7">PPAT</shortName>
    </alternativeName>
</protein>
<dbReference type="UniPathway" id="UPA00241"/>
<comment type="function">
    <text evidence="7">Reversibly transfers an adenylyl group from ATP to 4'-phosphopantetheine, yielding dephospho-CoA (dPCoA) and pyrophosphate.</text>
</comment>
<keyword evidence="4 7" id="KW-0547">Nucleotide-binding</keyword>
<dbReference type="Pfam" id="PF01467">
    <property type="entry name" value="CTP_transf_like"/>
    <property type="match status" value="1"/>
</dbReference>
<keyword evidence="3 7" id="KW-0548">Nucleotidyltransferase</keyword>
<accession>A0A8J7USB4</accession>
<dbReference type="InterPro" id="IPR004821">
    <property type="entry name" value="Cyt_trans-like"/>
</dbReference>
<proteinExistence type="inferred from homology"/>
<dbReference type="InterPro" id="IPR023540">
    <property type="entry name" value="PPAT_arch"/>
</dbReference>
<keyword evidence="1 7" id="KW-0963">Cytoplasm</keyword>
<dbReference type="HAMAP" id="MF_00647">
    <property type="entry name" value="PPAT_arch"/>
    <property type="match status" value="1"/>
</dbReference>
<dbReference type="GO" id="GO:0005737">
    <property type="term" value="C:cytoplasm"/>
    <property type="evidence" value="ECO:0007669"/>
    <property type="project" value="UniProtKB-SubCell"/>
</dbReference>
<evidence type="ECO:0000313" key="9">
    <source>
        <dbReference type="EMBL" id="MBP2201462.1"/>
    </source>
</evidence>
<comment type="pathway">
    <text evidence="7">Cofactor biosynthesis; coenzyme A biosynthesis.</text>
</comment>
<dbReference type="EC" id="2.7.7.3" evidence="7"/>
<dbReference type="Proteomes" id="UP000740329">
    <property type="component" value="Unassembled WGS sequence"/>
</dbReference>
<dbReference type="SUPFAM" id="SSF52374">
    <property type="entry name" value="Nucleotidylyl transferase"/>
    <property type="match status" value="1"/>
</dbReference>
<keyword evidence="6 7" id="KW-0173">Coenzyme A biosynthesis</keyword>
<dbReference type="RefSeq" id="WP_209590947.1">
    <property type="nucleotide sequence ID" value="NZ_JAGGMU010000002.1"/>
</dbReference>
<dbReference type="InterPro" id="IPR050385">
    <property type="entry name" value="Archaeal_FAD_synthase"/>
</dbReference>
<evidence type="ECO:0000256" key="3">
    <source>
        <dbReference type="ARBA" id="ARBA00022695"/>
    </source>
</evidence>
<name>A0A8J7USB4_METVO</name>
<dbReference type="GO" id="GO:0004595">
    <property type="term" value="F:pantetheine-phosphate adenylyltransferase activity"/>
    <property type="evidence" value="ECO:0007669"/>
    <property type="project" value="UniProtKB-UniRule"/>
</dbReference>
<evidence type="ECO:0000256" key="1">
    <source>
        <dbReference type="ARBA" id="ARBA00022490"/>
    </source>
</evidence>
<evidence type="ECO:0000256" key="7">
    <source>
        <dbReference type="HAMAP-Rule" id="MF_00647"/>
    </source>
</evidence>
<dbReference type="AlphaFoldDB" id="A0A8J7USB4"/>
<evidence type="ECO:0000256" key="5">
    <source>
        <dbReference type="ARBA" id="ARBA00022840"/>
    </source>
</evidence>
<comment type="subcellular location">
    <subcellularLocation>
        <location evidence="7">Cytoplasm</location>
    </subcellularLocation>
</comment>
<dbReference type="EMBL" id="JAGGMV010000002">
    <property type="protein sequence ID" value="MBP2201462.1"/>
    <property type="molecule type" value="Genomic_DNA"/>
</dbReference>
<comment type="similarity">
    <text evidence="7">Belongs to the eukaryotic CoaD family.</text>
</comment>
<dbReference type="Gene3D" id="3.40.50.620">
    <property type="entry name" value="HUPs"/>
    <property type="match status" value="1"/>
</dbReference>
<evidence type="ECO:0000256" key="2">
    <source>
        <dbReference type="ARBA" id="ARBA00022679"/>
    </source>
</evidence>
<dbReference type="GO" id="GO:0005524">
    <property type="term" value="F:ATP binding"/>
    <property type="evidence" value="ECO:0007669"/>
    <property type="project" value="UniProtKB-KW"/>
</dbReference>
<dbReference type="OrthoDB" id="53228at2157"/>
<dbReference type="InterPro" id="IPR014729">
    <property type="entry name" value="Rossmann-like_a/b/a_fold"/>
</dbReference>